<dbReference type="PANTHER" id="PTHR14136">
    <property type="entry name" value="BTB_POZ DOMAIN-CONTAINING PROTEIN KCTD9"/>
    <property type="match status" value="1"/>
</dbReference>
<evidence type="ECO:0000313" key="2">
    <source>
        <dbReference type="Proteomes" id="UP000697710"/>
    </source>
</evidence>
<name>A0A956M1G5_UNCEI</name>
<reference evidence="1" key="2">
    <citation type="journal article" date="2021" name="Microbiome">
        <title>Successional dynamics and alternative stable states in a saline activated sludge microbial community over 9 years.</title>
        <authorList>
            <person name="Wang Y."/>
            <person name="Ye J."/>
            <person name="Ju F."/>
            <person name="Liu L."/>
            <person name="Boyd J.A."/>
            <person name="Deng Y."/>
            <person name="Parks D.H."/>
            <person name="Jiang X."/>
            <person name="Yin X."/>
            <person name="Woodcroft B.J."/>
            <person name="Tyson G.W."/>
            <person name="Hugenholtz P."/>
            <person name="Polz M.F."/>
            <person name="Zhang T."/>
        </authorList>
    </citation>
    <scope>NUCLEOTIDE SEQUENCE</scope>
    <source>
        <strain evidence="1">HKST-UBA01</strain>
    </source>
</reference>
<dbReference type="SUPFAM" id="SSF141571">
    <property type="entry name" value="Pentapeptide repeat-like"/>
    <property type="match status" value="1"/>
</dbReference>
<protein>
    <submittedName>
        <fullName evidence="1">Pentapeptide repeat-containing protein</fullName>
    </submittedName>
</protein>
<reference evidence="1" key="1">
    <citation type="submission" date="2020-04" db="EMBL/GenBank/DDBJ databases">
        <authorList>
            <person name="Zhang T."/>
        </authorList>
    </citation>
    <scope>NUCLEOTIDE SEQUENCE</scope>
    <source>
        <strain evidence="1">HKST-UBA01</strain>
    </source>
</reference>
<evidence type="ECO:0000313" key="1">
    <source>
        <dbReference type="EMBL" id="MCA9728422.1"/>
    </source>
</evidence>
<dbReference type="Proteomes" id="UP000697710">
    <property type="component" value="Unassembled WGS sequence"/>
</dbReference>
<dbReference type="PANTHER" id="PTHR14136:SF17">
    <property type="entry name" value="BTB_POZ DOMAIN-CONTAINING PROTEIN KCTD9"/>
    <property type="match status" value="1"/>
</dbReference>
<dbReference type="Pfam" id="PF00805">
    <property type="entry name" value="Pentapeptide"/>
    <property type="match status" value="1"/>
</dbReference>
<accession>A0A956M1G5</accession>
<sequence>MTLERKKPAIELLVEGRYQEFNKMAADGAVDLENADLRMADLRNAHLRTANLRGAYLRNADLRGVDLSEADLEGASLNSARVSGCYFPPSVGADEIRLSVEHGTRIRCRKVA</sequence>
<proteinExistence type="predicted"/>
<dbReference type="InterPro" id="IPR001646">
    <property type="entry name" value="5peptide_repeat"/>
</dbReference>
<comment type="caution">
    <text evidence="1">The sequence shown here is derived from an EMBL/GenBank/DDBJ whole genome shotgun (WGS) entry which is preliminary data.</text>
</comment>
<dbReference type="InterPro" id="IPR051082">
    <property type="entry name" value="Pentapeptide-BTB/POZ_domain"/>
</dbReference>
<organism evidence="1 2">
    <name type="scientific">Eiseniibacteriota bacterium</name>
    <dbReference type="NCBI Taxonomy" id="2212470"/>
    <lineage>
        <taxon>Bacteria</taxon>
        <taxon>Candidatus Eiseniibacteriota</taxon>
    </lineage>
</organism>
<gene>
    <name evidence="1" type="ORF">KC729_12110</name>
</gene>
<dbReference type="Gene3D" id="2.160.20.80">
    <property type="entry name" value="E3 ubiquitin-protein ligase SopA"/>
    <property type="match status" value="1"/>
</dbReference>
<dbReference type="EMBL" id="JAGQHR010000379">
    <property type="protein sequence ID" value="MCA9728422.1"/>
    <property type="molecule type" value="Genomic_DNA"/>
</dbReference>
<dbReference type="AlphaFoldDB" id="A0A956M1G5"/>